<sequence>MPSYIFDLGLAQLDRVVLRLTKMDGACERRDVPPAAQLNGQPHTAENVIGGKVVFPFQPTTEVPRVEPMIDPFYSKPSW</sequence>
<proteinExistence type="predicted"/>
<dbReference type="AlphaFoldDB" id="W9N9U0"/>
<dbReference type="HOGENOM" id="CLU_2606107_0_0_1"/>
<evidence type="ECO:0000313" key="1">
    <source>
        <dbReference type="EMBL" id="EXA29379.1"/>
    </source>
</evidence>
<name>W9N9U0_FUSOX</name>
<protein>
    <submittedName>
        <fullName evidence="1">Uncharacterized protein</fullName>
    </submittedName>
</protein>
<accession>W9N9U0</accession>
<reference evidence="1" key="2">
    <citation type="submission" date="2012-05" db="EMBL/GenBank/DDBJ databases">
        <title>Annotation of the Genome Sequence of Fusarium oxysporum HDV247.</title>
        <authorList>
            <consortium name="The Broad Institute Genomics Platform"/>
            <person name="Ma L.-J."/>
            <person name="Corby-Kistler H."/>
            <person name="Broz K."/>
            <person name="Gale L.R."/>
            <person name="Jonkers W."/>
            <person name="O'Donnell K."/>
            <person name="Ploetz R."/>
            <person name="Steinberg C."/>
            <person name="Schwartz D.C."/>
            <person name="VanEtten H."/>
            <person name="Zhou S."/>
            <person name="Young S.K."/>
            <person name="Zeng Q."/>
            <person name="Gargeya S."/>
            <person name="Fitzgerald M."/>
            <person name="Abouelleil A."/>
            <person name="Alvarado L."/>
            <person name="Chapman S.B."/>
            <person name="Gainer-Dewar J."/>
            <person name="Goldberg J."/>
            <person name="Griggs A."/>
            <person name="Gujja S."/>
            <person name="Hansen M."/>
            <person name="Howarth C."/>
            <person name="Imamovic A."/>
            <person name="Ireland A."/>
            <person name="Larimer J."/>
            <person name="McCowan C."/>
            <person name="Murphy C."/>
            <person name="Pearson M."/>
            <person name="Poon T.W."/>
            <person name="Priest M."/>
            <person name="Roberts A."/>
            <person name="Saif S."/>
            <person name="Shea T."/>
            <person name="Sykes S."/>
            <person name="Wortman J."/>
            <person name="Nusbaum C."/>
            <person name="Birren B."/>
        </authorList>
    </citation>
    <scope>NUCLEOTIDE SEQUENCE</scope>
    <source>
        <strain evidence="1">HDV247</strain>
    </source>
</reference>
<organism evidence="1">
    <name type="scientific">Fusarium oxysporum f. sp. pisi HDV247</name>
    <dbReference type="NCBI Taxonomy" id="1080344"/>
    <lineage>
        <taxon>Eukaryota</taxon>
        <taxon>Fungi</taxon>
        <taxon>Dikarya</taxon>
        <taxon>Ascomycota</taxon>
        <taxon>Pezizomycotina</taxon>
        <taxon>Sordariomycetes</taxon>
        <taxon>Hypocreomycetidae</taxon>
        <taxon>Hypocreales</taxon>
        <taxon>Nectriaceae</taxon>
        <taxon>Fusarium</taxon>
        <taxon>Fusarium oxysporum species complex</taxon>
    </lineage>
</organism>
<gene>
    <name evidence="1" type="ORF">FOVG_19119</name>
</gene>
<reference evidence="1" key="1">
    <citation type="submission" date="2011-10" db="EMBL/GenBank/DDBJ databases">
        <title>The Genome Sequence of Fusarium oxysporum HDV247.</title>
        <authorList>
            <consortium name="The Broad Institute Genome Sequencing Platform"/>
            <person name="Ma L.-J."/>
            <person name="Gale L.R."/>
            <person name="Schwartz D.C."/>
            <person name="Zhou S."/>
            <person name="Corby-Kistler H."/>
            <person name="Young S.K."/>
            <person name="Zeng Q."/>
            <person name="Gargeya S."/>
            <person name="Fitzgerald M."/>
            <person name="Haas B."/>
            <person name="Abouelleil A."/>
            <person name="Alvarado L."/>
            <person name="Arachchi H.M."/>
            <person name="Berlin A."/>
            <person name="Brown A."/>
            <person name="Chapman S.B."/>
            <person name="Chen Z."/>
            <person name="Dunbar C."/>
            <person name="Freedman E."/>
            <person name="Gearin G."/>
            <person name="Goldberg J."/>
            <person name="Griggs A."/>
            <person name="Gujja S."/>
            <person name="Heiman D."/>
            <person name="Howarth C."/>
            <person name="Larson L."/>
            <person name="Lui A."/>
            <person name="MacDonald P.J.P."/>
            <person name="Montmayeur A."/>
            <person name="Murphy C."/>
            <person name="Neiman D."/>
            <person name="Pearson M."/>
            <person name="Priest M."/>
            <person name="Roberts A."/>
            <person name="Saif S."/>
            <person name="Shea T."/>
            <person name="Shenoy N."/>
            <person name="Sisk P."/>
            <person name="Stolte C."/>
            <person name="Sykes S."/>
            <person name="Wortman J."/>
            <person name="Nusbaum C."/>
            <person name="Birren B."/>
        </authorList>
    </citation>
    <scope>NUCLEOTIDE SEQUENCE [LARGE SCALE GENOMIC DNA]</scope>
    <source>
        <strain evidence="1">HDV247</strain>
    </source>
</reference>
<dbReference type="EMBL" id="JH651118">
    <property type="protein sequence ID" value="EXA29379.1"/>
    <property type="molecule type" value="Genomic_DNA"/>
</dbReference>
<dbReference type="Proteomes" id="UP000030751">
    <property type="component" value="Unassembled WGS sequence"/>
</dbReference>